<dbReference type="RefSeq" id="WP_181258527.1">
    <property type="nucleotide sequence ID" value="NZ_QAOL01000001.1"/>
</dbReference>
<keyword evidence="1" id="KW-0812">Transmembrane</keyword>
<evidence type="ECO:0000313" key="2">
    <source>
        <dbReference type="EMBL" id="PTQ88796.1"/>
    </source>
</evidence>
<sequence length="195" mass="22154">MRRTHTQYPRACRYSETIEYSIDIGNSIKIEHWLDTTSTNSHPFPTQKNHGISNYPKVVNVLWREQEFIPHATRQHINAGSLTPTNQLKFSARYIDTTIKLTITPNITATLILIFLMVSESLGCSIVLISLFTPLGYESVCIVNRIGVSYFDLDQQNANLQVSMIPMRSHWGANILPKALGHFGAHIERDKSLPF</sequence>
<protein>
    <submittedName>
        <fullName evidence="2">Uncharacterized protein</fullName>
    </submittedName>
</protein>
<keyword evidence="1" id="KW-0472">Membrane</keyword>
<proteinExistence type="predicted"/>
<reference evidence="2 3" key="1">
    <citation type="submission" date="2018-04" db="EMBL/GenBank/DDBJ databases">
        <title>Active sludge and wastewater microbial communities from Klosterneuburg, Austria.</title>
        <authorList>
            <person name="Wagner M."/>
        </authorList>
    </citation>
    <scope>NUCLEOTIDE SEQUENCE [LARGE SCALE GENOMIC DNA]</scope>
    <source>
        <strain evidence="2 3">Nm4</strain>
    </source>
</reference>
<evidence type="ECO:0000256" key="1">
    <source>
        <dbReference type="SAM" id="Phobius"/>
    </source>
</evidence>
<dbReference type="Proteomes" id="UP000244110">
    <property type="component" value="Unassembled WGS sequence"/>
</dbReference>
<evidence type="ECO:0000313" key="3">
    <source>
        <dbReference type="Proteomes" id="UP000244110"/>
    </source>
</evidence>
<name>A0A2T5IY37_9PROT</name>
<keyword evidence="1" id="KW-1133">Transmembrane helix</keyword>
<organism evidence="2 3">
    <name type="scientific">Nitrosomonas ureae</name>
    <dbReference type="NCBI Taxonomy" id="44577"/>
    <lineage>
        <taxon>Bacteria</taxon>
        <taxon>Pseudomonadati</taxon>
        <taxon>Pseudomonadota</taxon>
        <taxon>Betaproteobacteria</taxon>
        <taxon>Nitrosomonadales</taxon>
        <taxon>Nitrosomonadaceae</taxon>
        <taxon>Nitrosomonas</taxon>
    </lineage>
</organism>
<gene>
    <name evidence="2" type="ORF">C8R28_1001188</name>
</gene>
<dbReference type="AlphaFoldDB" id="A0A2T5IY37"/>
<accession>A0A2T5IY37</accession>
<feature type="transmembrane region" description="Helical" evidence="1">
    <location>
        <begin position="109"/>
        <end position="132"/>
    </location>
</feature>
<comment type="caution">
    <text evidence="2">The sequence shown here is derived from an EMBL/GenBank/DDBJ whole genome shotgun (WGS) entry which is preliminary data.</text>
</comment>
<dbReference type="EMBL" id="QAOL01000001">
    <property type="protein sequence ID" value="PTQ88796.1"/>
    <property type="molecule type" value="Genomic_DNA"/>
</dbReference>